<keyword evidence="1" id="KW-1133">Transmembrane helix</keyword>
<accession>A0AAD4X8F1</accession>
<reference evidence="2" key="1">
    <citation type="submission" date="2022-04" db="EMBL/GenBank/DDBJ databases">
        <title>A functionally conserved STORR gene fusion in Papaver species that diverged 16.8 million years ago.</title>
        <authorList>
            <person name="Catania T."/>
        </authorList>
    </citation>
    <scope>NUCLEOTIDE SEQUENCE</scope>
    <source>
        <strain evidence="2">S-188037</strain>
    </source>
</reference>
<feature type="transmembrane region" description="Helical" evidence="1">
    <location>
        <begin position="195"/>
        <end position="217"/>
    </location>
</feature>
<gene>
    <name evidence="2" type="ORF">MKW98_007985</name>
</gene>
<dbReference type="EMBL" id="JAJJMB010013673">
    <property type="protein sequence ID" value="KAI3866330.1"/>
    <property type="molecule type" value="Genomic_DNA"/>
</dbReference>
<dbReference type="InterPro" id="IPR021924">
    <property type="entry name" value="DUF3537"/>
</dbReference>
<comment type="caution">
    <text evidence="2">The sequence shown here is derived from an EMBL/GenBank/DDBJ whole genome shotgun (WGS) entry which is preliminary data.</text>
</comment>
<dbReference type="AlphaFoldDB" id="A0AAD4X8F1"/>
<dbReference type="PANTHER" id="PTHR31963">
    <property type="entry name" value="RAS GUANINE NUCLEOTIDE EXCHANGE FACTOR K"/>
    <property type="match status" value="1"/>
</dbReference>
<protein>
    <submittedName>
        <fullName evidence="2">Uncharacterized protein</fullName>
    </submittedName>
</protein>
<feature type="transmembrane region" description="Helical" evidence="1">
    <location>
        <begin position="167"/>
        <end position="189"/>
    </location>
</feature>
<organism evidence="2 3">
    <name type="scientific">Papaver atlanticum</name>
    <dbReference type="NCBI Taxonomy" id="357466"/>
    <lineage>
        <taxon>Eukaryota</taxon>
        <taxon>Viridiplantae</taxon>
        <taxon>Streptophyta</taxon>
        <taxon>Embryophyta</taxon>
        <taxon>Tracheophyta</taxon>
        <taxon>Spermatophyta</taxon>
        <taxon>Magnoliopsida</taxon>
        <taxon>Ranunculales</taxon>
        <taxon>Papaveraceae</taxon>
        <taxon>Papaveroideae</taxon>
        <taxon>Papaver</taxon>
    </lineage>
</organism>
<name>A0AAD4X8F1_9MAGN</name>
<dbReference type="Pfam" id="PF12056">
    <property type="entry name" value="DUF3537"/>
    <property type="match status" value="2"/>
</dbReference>
<evidence type="ECO:0000256" key="1">
    <source>
        <dbReference type="SAM" id="Phobius"/>
    </source>
</evidence>
<feature type="transmembrane region" description="Helical" evidence="1">
    <location>
        <begin position="238"/>
        <end position="259"/>
    </location>
</feature>
<keyword evidence="3" id="KW-1185">Reference proteome</keyword>
<evidence type="ECO:0000313" key="3">
    <source>
        <dbReference type="Proteomes" id="UP001202328"/>
    </source>
</evidence>
<evidence type="ECO:0000313" key="2">
    <source>
        <dbReference type="EMBL" id="KAI3866330.1"/>
    </source>
</evidence>
<keyword evidence="1" id="KW-0812">Transmembrane</keyword>
<keyword evidence="1" id="KW-0472">Membrane</keyword>
<feature type="transmembrane region" description="Helical" evidence="1">
    <location>
        <begin position="279"/>
        <end position="298"/>
    </location>
</feature>
<sequence length="444" mass="49929">MADPHNPVTKEPSTTTVLVVPLIDPNQNQNIILVKEDELTDTEEELEEKLEKLNNFLFLFGFHQSSLTGILISWFSFVIIGVSAPLLILLLLPICPGCEKYQINKLDILASRSLLSAISLLCMSHNLRKHGIRKFLFVDRYHGHMGKIPETIHPDDPGKSLFGFFRLLVMLMLPCFLLKTIREVIRVIYVDHESWWISVAIMFALLSSWTYSTIISLDTDVTALIDEHLRLRHHLSKISHRFRIFLLLEFLVVTSSQVLTLFRTTEYQGIITLVNGGDFAVSSIVQIVGICICLHAAAKVSHRAQRVASIASQCHALLTSNSPDPSCMRGSKSVGNFEALANPRRTIPAVFSESDLESLDSIGPPNYTHPSPKNFNYVIVFKKNRSSRKVNFCCAVMYLQSNRAGVTIYGWTVNRELISTVFLSELSLILFVLGKTVIFTSRPA</sequence>
<feature type="transmembrane region" description="Helical" evidence="1">
    <location>
        <begin position="417"/>
        <end position="438"/>
    </location>
</feature>
<dbReference type="PANTHER" id="PTHR31963:SF2">
    <property type="entry name" value="ZINC FINGER CONSTANS-LIKE PROTEIN (DUF3537)"/>
    <property type="match status" value="1"/>
</dbReference>
<dbReference type="Proteomes" id="UP001202328">
    <property type="component" value="Unassembled WGS sequence"/>
</dbReference>
<feature type="transmembrane region" description="Helical" evidence="1">
    <location>
        <begin position="67"/>
        <end position="92"/>
    </location>
</feature>
<proteinExistence type="predicted"/>